<dbReference type="InterPro" id="IPR052170">
    <property type="entry name" value="M29_Exopeptidase"/>
</dbReference>
<sequence>MHNRMLDKGADTITRICAQIQENEEVLIITETRYEAISDAIVRAVKKLHGLPTVMIMEARNRDGEEPDQIIAAAMKASDVFLCIVSHSITHTHAVKNATAAGSRGLVLTQFHEDMLIHGGITCDFVKAKETCMAVAECLENGHHIHLETAAGTNLTLEAEGRRGNALYGVVDPGMFSTIPTIEANVSPLEYTANGVIVADASIPYVGIGLLKEPVICTVEKGFITDIQGGEQAMILKEHLHNKQDPNVFNIAELGIGLNPRSSFIGWMLEDEGVYGSAHIGIGTSITLGGTVKAACHYDLIMKEATVSIDGKRILDHGSVLV</sequence>
<keyword evidence="2" id="KW-0378">Hydrolase</keyword>
<evidence type="ECO:0000313" key="2">
    <source>
        <dbReference type="EMBL" id="MXQ73884.1"/>
    </source>
</evidence>
<keyword evidence="2" id="KW-0645">Protease</keyword>
<name>A0A6N8U975_9FIRM</name>
<dbReference type="RefSeq" id="WP_160625284.1">
    <property type="nucleotide sequence ID" value="NZ_WUUQ01000002.1"/>
</dbReference>
<keyword evidence="1" id="KW-0479">Metal-binding</keyword>
<dbReference type="Pfam" id="PF26233">
    <property type="entry name" value="NicX"/>
    <property type="match status" value="1"/>
</dbReference>
<dbReference type="GO" id="GO:0004177">
    <property type="term" value="F:aminopeptidase activity"/>
    <property type="evidence" value="ECO:0007669"/>
    <property type="project" value="UniProtKB-KW"/>
</dbReference>
<dbReference type="PANTHER" id="PTHR34448">
    <property type="entry name" value="AMINOPEPTIDASE"/>
    <property type="match status" value="1"/>
</dbReference>
<dbReference type="AlphaFoldDB" id="A0A6N8U975"/>
<evidence type="ECO:0000256" key="1">
    <source>
        <dbReference type="ARBA" id="ARBA00022723"/>
    </source>
</evidence>
<keyword evidence="3" id="KW-1185">Reference proteome</keyword>
<keyword evidence="2" id="KW-0031">Aminopeptidase</keyword>
<reference evidence="2 3" key="2">
    <citation type="submission" date="2020-01" db="EMBL/GenBank/DDBJ databases">
        <title>Clostridiaceae sp. nov. isolated from the gut of human by culturomics.</title>
        <authorList>
            <person name="Chang Y."/>
        </authorList>
    </citation>
    <scope>NUCLEOTIDE SEQUENCE [LARGE SCALE GENOMIC DNA]</scope>
    <source>
        <strain evidence="2 3">DONG20-135</strain>
    </source>
</reference>
<dbReference type="EMBL" id="WUUQ01000002">
    <property type="protein sequence ID" value="MXQ73884.1"/>
    <property type="molecule type" value="Genomic_DNA"/>
</dbReference>
<evidence type="ECO:0000313" key="3">
    <source>
        <dbReference type="Proteomes" id="UP000434036"/>
    </source>
</evidence>
<dbReference type="SUPFAM" id="SSF144052">
    <property type="entry name" value="Thermophilic metalloprotease-like"/>
    <property type="match status" value="1"/>
</dbReference>
<proteinExistence type="predicted"/>
<gene>
    <name evidence="2" type="ORF">GSF08_08015</name>
</gene>
<organism evidence="2 3">
    <name type="scientific">Copranaerobaculum intestinale</name>
    <dbReference type="NCBI Taxonomy" id="2692629"/>
    <lineage>
        <taxon>Bacteria</taxon>
        <taxon>Bacillati</taxon>
        <taxon>Bacillota</taxon>
        <taxon>Erysipelotrichia</taxon>
        <taxon>Erysipelotrichales</taxon>
        <taxon>Erysipelotrichaceae</taxon>
        <taxon>Copranaerobaculum</taxon>
    </lineage>
</organism>
<dbReference type="Proteomes" id="UP000434036">
    <property type="component" value="Unassembled WGS sequence"/>
</dbReference>
<protein>
    <submittedName>
        <fullName evidence="2">Aminopeptidase</fullName>
    </submittedName>
</protein>
<reference evidence="2 3" key="1">
    <citation type="submission" date="2019-12" db="EMBL/GenBank/DDBJ databases">
        <authorList>
            <person name="Yang R."/>
        </authorList>
    </citation>
    <scope>NUCLEOTIDE SEQUENCE [LARGE SCALE GENOMIC DNA]</scope>
    <source>
        <strain evidence="2 3">DONG20-135</strain>
    </source>
</reference>
<comment type="caution">
    <text evidence="2">The sequence shown here is derived from an EMBL/GenBank/DDBJ whole genome shotgun (WGS) entry which is preliminary data.</text>
</comment>
<dbReference type="PANTHER" id="PTHR34448:SF1">
    <property type="entry name" value="BLL6088 PROTEIN"/>
    <property type="match status" value="1"/>
</dbReference>
<dbReference type="GO" id="GO:0046872">
    <property type="term" value="F:metal ion binding"/>
    <property type="evidence" value="ECO:0007669"/>
    <property type="project" value="UniProtKB-KW"/>
</dbReference>
<dbReference type="InterPro" id="IPR058739">
    <property type="entry name" value="NicX"/>
</dbReference>
<accession>A0A6N8U975</accession>